<dbReference type="InterPro" id="IPR003618">
    <property type="entry name" value="TFIIS_cen_dom"/>
</dbReference>
<dbReference type="Proteomes" id="UP000604825">
    <property type="component" value="Unassembled WGS sequence"/>
</dbReference>
<gene>
    <name evidence="3" type="ORF">NCGR_LOCUS60526</name>
</gene>
<organism evidence="3 4">
    <name type="scientific">Miscanthus lutarioriparius</name>
    <dbReference type="NCBI Taxonomy" id="422564"/>
    <lineage>
        <taxon>Eukaryota</taxon>
        <taxon>Viridiplantae</taxon>
        <taxon>Streptophyta</taxon>
        <taxon>Embryophyta</taxon>
        <taxon>Tracheophyta</taxon>
        <taxon>Spermatophyta</taxon>
        <taxon>Magnoliopsida</taxon>
        <taxon>Liliopsida</taxon>
        <taxon>Poales</taxon>
        <taxon>Poaceae</taxon>
        <taxon>PACMAD clade</taxon>
        <taxon>Panicoideae</taxon>
        <taxon>Andropogonodae</taxon>
        <taxon>Andropogoneae</taxon>
        <taxon>Saccharinae</taxon>
        <taxon>Miscanthus</taxon>
    </lineage>
</organism>
<accession>A0A811S691</accession>
<sequence length="1036" mass="112883">MELSKQARGSGPASRPLPSAALNSKQPANHAMVGPGNWGAQVPTSAYLIVPMGGQPAQVGASSPNASHHPGARPVSRVSLRPPQQVLSVQPTLPVIRASPAPSVMRKKVAASPKVQMLKPVPSQVPHASKGFVQKGPLLKAHPQLSDSETVRSKFRENLGAALCVDSDQQIVQKSAGNISTFRSACETKHADGGTLQKPSTCITLNEGKADTGTGPKSVGSISEQHDTLSGGILGSNMAIKVSKDAQEQSIHVCLENDVSGNSTVASDEFLQRHGPLCAPDIVVGASESISPFNSKRATTSDTDDGATVPLNEPEFKRTKTSDGVTWEQKGIVLKGQSLALRIEEDLFKLCGGVSKKYKEKGRSLLFNLKDKSNPVLRGRVLSGEITPKCLCSMTTEELASKELSAWRLAKAEELGKMVVRPNREVNIQRLVRKTHKGEFHLEVEETDSISVDDELRGDLLSHIPSKSIEGRIKSDDGVSVHRGDMEPDNTVQDGFAGIGNSSLLSNLECVANKKTAFIQEKVHDMKYTENLPEIVCLDDFMEAPDSDIPLECHSTETAQDDPNFTDRAFHTLKPEKNHIGEDNAAPSEFGCTYVAPSPQDNCQVGIRSPKNGSIRILSPAKQPKGGLLIKSSPEKMDAEIPDTGCAMQSKAISLWEGTIQLNLSSRINVGAIFKSGEKPSTNEWCRFVEIKGRVSLTAFQDFLEQLPKSRSRAVTVTELRWKEGSHESGRQQFMQTIDSYIADERVGLVKPAEGVDLYVCPSQGKTAQVLTDHLPKEHSGIPTVTGGVPVIGVFVWQRHRVCTQTPTRHEGSTVQSSMPISRKQQAVIATTSVPMSSQLTRPASQFVHPNEHHCLEYDATYDVPPGFGQGVVKDDNDLPVYDRASISSRSLSPNEAMPYSYGRQQHGQAPPPMDLVSQLVRKYGGMYDSAQPWDRSHDDLPEWDPSLSGRRYNARQQQPVLPCPLSQAYTLAQEHAMTVQWPWNHHAEALSVQPGWQSSPQWQDIRQGTRFVVEPDVVVPKPTSLRGARVPWLGS</sequence>
<dbReference type="Gene3D" id="1.10.472.30">
    <property type="entry name" value="Transcription elongation factor S-II, central domain"/>
    <property type="match status" value="1"/>
</dbReference>
<dbReference type="SUPFAM" id="SSF46942">
    <property type="entry name" value="Elongation factor TFIIS domain 2"/>
    <property type="match status" value="1"/>
</dbReference>
<dbReference type="GO" id="GO:0005634">
    <property type="term" value="C:nucleus"/>
    <property type="evidence" value="ECO:0007669"/>
    <property type="project" value="TreeGrafter"/>
</dbReference>
<evidence type="ECO:0000259" key="2">
    <source>
        <dbReference type="PROSITE" id="PS51321"/>
    </source>
</evidence>
<feature type="region of interest" description="Disordered" evidence="1">
    <location>
        <begin position="1"/>
        <end position="37"/>
    </location>
</feature>
<dbReference type="AlphaFoldDB" id="A0A811S691"/>
<dbReference type="OrthoDB" id="1884872at2759"/>
<comment type="caution">
    <text evidence="3">The sequence shown here is derived from an EMBL/GenBank/DDBJ whole genome shotgun (WGS) entry which is preliminary data.</text>
</comment>
<dbReference type="Pfam" id="PF07500">
    <property type="entry name" value="TFIIS_M"/>
    <property type="match status" value="1"/>
</dbReference>
<dbReference type="Pfam" id="PF07744">
    <property type="entry name" value="SPOC"/>
    <property type="match status" value="1"/>
</dbReference>
<dbReference type="PANTHER" id="PTHR11477:SF44">
    <property type="entry name" value="TFIIS CENTRAL DOMAIN-CONTAINING PROTEIN"/>
    <property type="match status" value="1"/>
</dbReference>
<protein>
    <recommendedName>
        <fullName evidence="2">TFIIS central domain-containing protein</fullName>
    </recommendedName>
</protein>
<dbReference type="PANTHER" id="PTHR11477">
    <property type="entry name" value="TRANSCRIPTION FACTOR S-II ZINC FINGER DOMAIN-CONTAINING PROTEIN"/>
    <property type="match status" value="1"/>
</dbReference>
<dbReference type="PROSITE" id="PS51321">
    <property type="entry name" value="TFIIS_CENTRAL"/>
    <property type="match status" value="1"/>
</dbReference>
<feature type="region of interest" description="Disordered" evidence="1">
    <location>
        <begin position="293"/>
        <end position="312"/>
    </location>
</feature>
<evidence type="ECO:0000256" key="1">
    <source>
        <dbReference type="SAM" id="MobiDB-lite"/>
    </source>
</evidence>
<proteinExistence type="predicted"/>
<evidence type="ECO:0000313" key="3">
    <source>
        <dbReference type="EMBL" id="CAD6336428.1"/>
    </source>
</evidence>
<feature type="domain" description="TFIIS central" evidence="2">
    <location>
        <begin position="317"/>
        <end position="427"/>
    </location>
</feature>
<name>A0A811S691_9POAL</name>
<dbReference type="CDD" id="cd21538">
    <property type="entry name" value="SPOC_TFIIS"/>
    <property type="match status" value="1"/>
</dbReference>
<dbReference type="SMART" id="SM00510">
    <property type="entry name" value="TFS2M"/>
    <property type="match status" value="1"/>
</dbReference>
<feature type="region of interest" description="Disordered" evidence="1">
    <location>
        <begin position="57"/>
        <end position="77"/>
    </location>
</feature>
<dbReference type="InterPro" id="IPR012921">
    <property type="entry name" value="SPOC_C"/>
</dbReference>
<reference evidence="3" key="1">
    <citation type="submission" date="2020-10" db="EMBL/GenBank/DDBJ databases">
        <authorList>
            <person name="Han B."/>
            <person name="Lu T."/>
            <person name="Zhao Q."/>
            <person name="Huang X."/>
            <person name="Zhao Y."/>
        </authorList>
    </citation>
    <scope>NUCLEOTIDE SEQUENCE</scope>
</reference>
<dbReference type="InterPro" id="IPR036575">
    <property type="entry name" value="TFIIS_cen_dom_sf"/>
</dbReference>
<dbReference type="EMBL" id="CAJGYO010000018">
    <property type="protein sequence ID" value="CAD6336428.1"/>
    <property type="molecule type" value="Genomic_DNA"/>
</dbReference>
<evidence type="ECO:0000313" key="4">
    <source>
        <dbReference type="Proteomes" id="UP000604825"/>
    </source>
</evidence>
<keyword evidence="4" id="KW-1185">Reference proteome</keyword>
<dbReference type="GO" id="GO:0006351">
    <property type="term" value="P:DNA-templated transcription"/>
    <property type="evidence" value="ECO:0007669"/>
    <property type="project" value="InterPro"/>
</dbReference>